<feature type="domain" description="ABC transporter" evidence="5">
    <location>
        <begin position="2"/>
        <end position="231"/>
    </location>
</feature>
<evidence type="ECO:0000259" key="5">
    <source>
        <dbReference type="PROSITE" id="PS50893"/>
    </source>
</evidence>
<evidence type="ECO:0000256" key="3">
    <source>
        <dbReference type="ARBA" id="ARBA00022741"/>
    </source>
</evidence>
<dbReference type="Pfam" id="PF00005">
    <property type="entry name" value="ABC_tran"/>
    <property type="match status" value="1"/>
</dbReference>
<dbReference type="InterPro" id="IPR003593">
    <property type="entry name" value="AAA+_ATPase"/>
</dbReference>
<keyword evidence="7" id="KW-1185">Reference proteome</keyword>
<keyword evidence="4 6" id="KW-0067">ATP-binding</keyword>
<evidence type="ECO:0000256" key="1">
    <source>
        <dbReference type="ARBA" id="ARBA00005417"/>
    </source>
</evidence>
<dbReference type="PROSITE" id="PS50893">
    <property type="entry name" value="ABC_TRANSPORTER_2"/>
    <property type="match status" value="1"/>
</dbReference>
<keyword evidence="2" id="KW-0813">Transport</keyword>
<protein>
    <submittedName>
        <fullName evidence="6">ATP-binding cassette domain-containing protein</fullName>
    </submittedName>
</protein>
<dbReference type="RefSeq" id="WP_274778425.1">
    <property type="nucleotide sequence ID" value="NZ_CAMXYX010000034.1"/>
</dbReference>
<evidence type="ECO:0000313" key="6">
    <source>
        <dbReference type="EMBL" id="MDE1656147.1"/>
    </source>
</evidence>
<evidence type="ECO:0000256" key="2">
    <source>
        <dbReference type="ARBA" id="ARBA00022448"/>
    </source>
</evidence>
<proteinExistence type="inferred from homology"/>
<dbReference type="InterPro" id="IPR003439">
    <property type="entry name" value="ABC_transporter-like_ATP-bd"/>
</dbReference>
<dbReference type="Proteomes" id="UP001219297">
    <property type="component" value="Unassembled WGS sequence"/>
</dbReference>
<dbReference type="InterPro" id="IPR027417">
    <property type="entry name" value="P-loop_NTPase"/>
</dbReference>
<reference evidence="6 7" key="1">
    <citation type="submission" date="2023-02" db="EMBL/GenBank/DDBJ databases">
        <title>Defining the Infant Male Urobiome and Moving Towards Mechanisms in Urobiome Research.</title>
        <authorList>
            <person name="Reasoner S."/>
            <person name="Flores V."/>
            <person name="Van Horn G."/>
            <person name="Morales G."/>
            <person name="Peard L."/>
            <person name="Abelson B."/>
            <person name="Manuel C."/>
            <person name="Lee J."/>
            <person name="Baker B."/>
            <person name="Williams T."/>
            <person name="Schmitz J."/>
            <person name="Clayton D."/>
            <person name="Hadjifrangiskou M."/>
        </authorList>
    </citation>
    <scope>NUCLEOTIDE SEQUENCE [LARGE SCALE GENOMIC DNA]</scope>
    <source>
        <strain evidence="6 7">AS1053</strain>
    </source>
</reference>
<dbReference type="GO" id="GO:0005524">
    <property type="term" value="F:ATP binding"/>
    <property type="evidence" value="ECO:0007669"/>
    <property type="project" value="UniProtKB-KW"/>
</dbReference>
<evidence type="ECO:0000256" key="4">
    <source>
        <dbReference type="ARBA" id="ARBA00022840"/>
    </source>
</evidence>
<evidence type="ECO:0000313" key="7">
    <source>
        <dbReference type="Proteomes" id="UP001219297"/>
    </source>
</evidence>
<dbReference type="PANTHER" id="PTHR43335:SF2">
    <property type="entry name" value="ABC TRANSPORTER, ATP-BINDING PROTEIN"/>
    <property type="match status" value="1"/>
</dbReference>
<dbReference type="SUPFAM" id="SSF52540">
    <property type="entry name" value="P-loop containing nucleoside triphosphate hydrolases"/>
    <property type="match status" value="1"/>
</dbReference>
<organism evidence="6 7">
    <name type="scientific">Actinotignum sanguinis</name>
    <dbReference type="NCBI Taxonomy" id="1445614"/>
    <lineage>
        <taxon>Bacteria</taxon>
        <taxon>Bacillati</taxon>
        <taxon>Actinomycetota</taxon>
        <taxon>Actinomycetes</taxon>
        <taxon>Actinomycetales</taxon>
        <taxon>Actinomycetaceae</taxon>
        <taxon>Actinotignum</taxon>
    </lineage>
</organism>
<dbReference type="SMART" id="SM00382">
    <property type="entry name" value="AAA"/>
    <property type="match status" value="1"/>
</dbReference>
<sequence length="253" mass="26874">MLTTRKLTQGYSASNPVFSGLDAEFPSGVTALLGPNGAGKTTLLRSLAGQLRPRDGSVYISGKPLQKLTWRELGQSIGYLPQKITFDPRLTVAEFASYIGWVRGVARSNIDASVCKNLRDVDIDDLANKKMGSLSGGQLQRAGLAAAKVGDPQILLLDEPTAGLDPVQRVKFRKLLGAHLADTVIISTHLIEDIVHVAETVLVFDQGTIRFSGTVAELENLGSHAGTDTRDMSLAEAGFMAVLAGETPQGSTS</sequence>
<name>A0ABT5V845_9ACTO</name>
<accession>A0ABT5V845</accession>
<dbReference type="PANTHER" id="PTHR43335">
    <property type="entry name" value="ABC TRANSPORTER, ATP-BINDING PROTEIN"/>
    <property type="match status" value="1"/>
</dbReference>
<comment type="similarity">
    <text evidence="1">Belongs to the ABC transporter superfamily.</text>
</comment>
<dbReference type="EMBL" id="JARBHI010000006">
    <property type="protein sequence ID" value="MDE1656147.1"/>
    <property type="molecule type" value="Genomic_DNA"/>
</dbReference>
<comment type="caution">
    <text evidence="6">The sequence shown here is derived from an EMBL/GenBank/DDBJ whole genome shotgun (WGS) entry which is preliminary data.</text>
</comment>
<gene>
    <name evidence="6" type="ORF">PWJ81_03595</name>
</gene>
<dbReference type="Gene3D" id="3.40.50.300">
    <property type="entry name" value="P-loop containing nucleotide triphosphate hydrolases"/>
    <property type="match status" value="1"/>
</dbReference>
<keyword evidence="3" id="KW-0547">Nucleotide-binding</keyword>